<name>A0A2D0KUK9_9GAMM</name>
<organism evidence="1 2">
    <name type="scientific">Xenorhabdus kozodoii</name>
    <dbReference type="NCBI Taxonomy" id="351676"/>
    <lineage>
        <taxon>Bacteria</taxon>
        <taxon>Pseudomonadati</taxon>
        <taxon>Pseudomonadota</taxon>
        <taxon>Gammaproteobacteria</taxon>
        <taxon>Enterobacterales</taxon>
        <taxon>Morganellaceae</taxon>
        <taxon>Xenorhabdus</taxon>
    </lineage>
</organism>
<comment type="caution">
    <text evidence="1">The sequence shown here is derived from an EMBL/GenBank/DDBJ whole genome shotgun (WGS) entry which is preliminary data.</text>
</comment>
<dbReference type="Proteomes" id="UP000221101">
    <property type="component" value="Unassembled WGS sequence"/>
</dbReference>
<keyword evidence="2" id="KW-1185">Reference proteome</keyword>
<dbReference type="AlphaFoldDB" id="A0A2D0KUK9"/>
<dbReference type="AntiFam" id="ANF00178">
    <property type="entry name" value="Shadow ORF (opposite dhbF)"/>
</dbReference>
<dbReference type="EMBL" id="NJCX01000069">
    <property type="protein sequence ID" value="PHM67140.1"/>
    <property type="molecule type" value="Genomic_DNA"/>
</dbReference>
<evidence type="ECO:0000313" key="2">
    <source>
        <dbReference type="Proteomes" id="UP000221101"/>
    </source>
</evidence>
<gene>
    <name evidence="1" type="ORF">Xkoz_03818</name>
</gene>
<proteinExistence type="predicted"/>
<evidence type="ECO:0000313" key="1">
    <source>
        <dbReference type="EMBL" id="PHM67140.1"/>
    </source>
</evidence>
<protein>
    <submittedName>
        <fullName evidence="1">Uncharacterized protein</fullName>
    </submittedName>
</protein>
<reference evidence="1 2" key="1">
    <citation type="journal article" date="2017" name="Nat. Microbiol.">
        <title>Natural product diversity associated with the nematode symbionts Photorhabdus and Xenorhabdus.</title>
        <authorList>
            <person name="Tobias N.J."/>
            <person name="Wolff H."/>
            <person name="Djahanschiri B."/>
            <person name="Grundmann F."/>
            <person name="Kronenwerth M."/>
            <person name="Shi Y.M."/>
            <person name="Simonyi S."/>
            <person name="Grun P."/>
            <person name="Shapiro-Ilan D."/>
            <person name="Pidot S.J."/>
            <person name="Stinear T.P."/>
            <person name="Ebersberger I."/>
            <person name="Bode H.B."/>
        </authorList>
    </citation>
    <scope>NUCLEOTIDE SEQUENCE [LARGE SCALE GENOMIC DNA]</scope>
    <source>
        <strain evidence="1 2">DSM 17907</strain>
    </source>
</reference>
<sequence length="83" mass="8757">MQAGAIEQGRPDLPGRGVKSDIGAMGDTIIGGNIGKPAIDDQAQDIAMLDHYPFRLAGRTGGVNHIGQMAGCQPRYNGVIRRL</sequence>
<accession>A0A2D0KUK9</accession>